<name>A0A1I0XBV6_9RHOB</name>
<dbReference type="EMBL" id="FOJU01000003">
    <property type="protein sequence ID" value="SFA97830.1"/>
    <property type="molecule type" value="Genomic_DNA"/>
</dbReference>
<evidence type="ECO:0000313" key="2">
    <source>
        <dbReference type="EMBL" id="SFA97830.1"/>
    </source>
</evidence>
<dbReference type="Proteomes" id="UP000198796">
    <property type="component" value="Unassembled WGS sequence"/>
</dbReference>
<dbReference type="RefSeq" id="WP_092064059.1">
    <property type="nucleotide sequence ID" value="NZ_FOJU01000003.1"/>
</dbReference>
<dbReference type="OrthoDB" id="7822309at2"/>
<evidence type="ECO:0000256" key="1">
    <source>
        <dbReference type="SAM" id="Phobius"/>
    </source>
</evidence>
<keyword evidence="1" id="KW-0812">Transmembrane</keyword>
<feature type="transmembrane region" description="Helical" evidence="1">
    <location>
        <begin position="109"/>
        <end position="126"/>
    </location>
</feature>
<accession>A0A1I0XBV6</accession>
<evidence type="ECO:0000313" key="3">
    <source>
        <dbReference type="Proteomes" id="UP000198796"/>
    </source>
</evidence>
<keyword evidence="1" id="KW-0472">Membrane</keyword>
<gene>
    <name evidence="2" type="ORF">SAMN05421688_2037</name>
</gene>
<protein>
    <submittedName>
        <fullName evidence="2">Uncharacterized protein</fullName>
    </submittedName>
</protein>
<reference evidence="2 3" key="1">
    <citation type="submission" date="2016-10" db="EMBL/GenBank/DDBJ databases">
        <authorList>
            <person name="de Groot N.N."/>
        </authorList>
    </citation>
    <scope>NUCLEOTIDE SEQUENCE [LARGE SCALE GENOMIC DNA]</scope>
    <source>
        <strain evidence="2 3">DSM 29316</strain>
    </source>
</reference>
<organism evidence="2 3">
    <name type="scientific">Poseidonocella pacifica</name>
    <dbReference type="NCBI Taxonomy" id="871651"/>
    <lineage>
        <taxon>Bacteria</taxon>
        <taxon>Pseudomonadati</taxon>
        <taxon>Pseudomonadota</taxon>
        <taxon>Alphaproteobacteria</taxon>
        <taxon>Rhodobacterales</taxon>
        <taxon>Roseobacteraceae</taxon>
        <taxon>Poseidonocella</taxon>
    </lineage>
</organism>
<dbReference type="STRING" id="871651.SAMN05421688_2037"/>
<sequence>MTALKGFERLEASGIWRAGVDAQRRDVIVSFGKATLVLTDMQDRPLAHWSLPAVARANPGELPALYHPDGDPGETLELAADETVMIDAIERVRQAVHRRRPHPGRLRRGIGFGIAAALVALAIFWLPGAVTRHAVSVVPDVKRAQIGHALAARLTRVAGPACQTPRGSVALDRLMSRLGTGAGRLRRARVVPGGIERAVHLPGGTVLLSRTLVEDYETPEVAAGYILTEAQRSQEVDPLAALLKASGPFAGLRLLTTGDFPEGSLDTYAQALMTERRAPVDEAALLRRFETAGISTKPFAYARDVSGEAVLGLIEADPMTGKTPEPILSDGDWLSLQAICEG</sequence>
<proteinExistence type="predicted"/>
<keyword evidence="1" id="KW-1133">Transmembrane helix</keyword>
<dbReference type="AlphaFoldDB" id="A0A1I0XBV6"/>
<keyword evidence="3" id="KW-1185">Reference proteome</keyword>